<dbReference type="InterPro" id="IPR036390">
    <property type="entry name" value="WH_DNA-bd_sf"/>
</dbReference>
<dbReference type="InterPro" id="IPR050397">
    <property type="entry name" value="Env_Response_Regulators"/>
</dbReference>
<dbReference type="PANTHER" id="PTHR24567:SF74">
    <property type="entry name" value="HTH-TYPE TRANSCRIPTIONAL REGULATOR ARCR"/>
    <property type="match status" value="1"/>
</dbReference>
<evidence type="ECO:0000256" key="3">
    <source>
        <dbReference type="ARBA" id="ARBA00023163"/>
    </source>
</evidence>
<accession>A0ABP9QP74</accession>
<feature type="domain" description="HTH crp-type" evidence="4">
    <location>
        <begin position="142"/>
        <end position="208"/>
    </location>
</feature>
<dbReference type="Pfam" id="PF13545">
    <property type="entry name" value="HTH_Crp_2"/>
    <property type="match status" value="1"/>
</dbReference>
<organism evidence="5 6">
    <name type="scientific">Viridibacterium curvum</name>
    <dbReference type="NCBI Taxonomy" id="1101404"/>
    <lineage>
        <taxon>Bacteria</taxon>
        <taxon>Pseudomonadati</taxon>
        <taxon>Pseudomonadota</taxon>
        <taxon>Betaproteobacteria</taxon>
        <taxon>Rhodocyclales</taxon>
        <taxon>Rhodocyclaceae</taxon>
        <taxon>Viridibacterium</taxon>
    </lineage>
</organism>
<dbReference type="InterPro" id="IPR012318">
    <property type="entry name" value="HTH_CRP"/>
</dbReference>
<dbReference type="PANTHER" id="PTHR24567">
    <property type="entry name" value="CRP FAMILY TRANSCRIPTIONAL REGULATORY PROTEIN"/>
    <property type="match status" value="1"/>
</dbReference>
<evidence type="ECO:0000256" key="1">
    <source>
        <dbReference type="ARBA" id="ARBA00023015"/>
    </source>
</evidence>
<gene>
    <name evidence="5" type="ORF">GCM10025770_20090</name>
</gene>
<evidence type="ECO:0000313" key="5">
    <source>
        <dbReference type="EMBL" id="GAA5165096.1"/>
    </source>
</evidence>
<dbReference type="InterPro" id="IPR018490">
    <property type="entry name" value="cNMP-bd_dom_sf"/>
</dbReference>
<dbReference type="SUPFAM" id="SSF46785">
    <property type="entry name" value="Winged helix' DNA-binding domain"/>
    <property type="match status" value="1"/>
</dbReference>
<dbReference type="SUPFAM" id="SSF51206">
    <property type="entry name" value="cAMP-binding domain-like"/>
    <property type="match status" value="1"/>
</dbReference>
<reference evidence="6" key="1">
    <citation type="journal article" date="2019" name="Int. J. Syst. Evol. Microbiol.">
        <title>The Global Catalogue of Microorganisms (GCM) 10K type strain sequencing project: providing services to taxonomists for standard genome sequencing and annotation.</title>
        <authorList>
            <consortium name="The Broad Institute Genomics Platform"/>
            <consortium name="The Broad Institute Genome Sequencing Center for Infectious Disease"/>
            <person name="Wu L."/>
            <person name="Ma J."/>
        </authorList>
    </citation>
    <scope>NUCLEOTIDE SEQUENCE [LARGE SCALE GENOMIC DNA]</scope>
    <source>
        <strain evidence="6">JCM 18715</strain>
    </source>
</reference>
<proteinExistence type="predicted"/>
<dbReference type="EMBL" id="BAABLD010000008">
    <property type="protein sequence ID" value="GAA5165096.1"/>
    <property type="molecule type" value="Genomic_DNA"/>
</dbReference>
<evidence type="ECO:0000256" key="2">
    <source>
        <dbReference type="ARBA" id="ARBA00023125"/>
    </source>
</evidence>
<evidence type="ECO:0000259" key="4">
    <source>
        <dbReference type="PROSITE" id="PS51063"/>
    </source>
</evidence>
<dbReference type="InterPro" id="IPR014710">
    <property type="entry name" value="RmlC-like_jellyroll"/>
</dbReference>
<name>A0ABP9QP74_9RHOO</name>
<dbReference type="Gene3D" id="2.60.120.10">
    <property type="entry name" value="Jelly Rolls"/>
    <property type="match status" value="1"/>
</dbReference>
<keyword evidence="1" id="KW-0805">Transcription regulation</keyword>
<keyword evidence="3" id="KW-0804">Transcription</keyword>
<dbReference type="PROSITE" id="PS51063">
    <property type="entry name" value="HTH_CRP_2"/>
    <property type="match status" value="1"/>
</dbReference>
<comment type="caution">
    <text evidence="5">The sequence shown here is derived from an EMBL/GenBank/DDBJ whole genome shotgun (WGS) entry which is preliminary data.</text>
</comment>
<dbReference type="Proteomes" id="UP001500547">
    <property type="component" value="Unassembled WGS sequence"/>
</dbReference>
<protein>
    <submittedName>
        <fullName evidence="5">Crp/Fnr family transcriptional regulator</fullName>
    </submittedName>
</protein>
<keyword evidence="6" id="KW-1185">Reference proteome</keyword>
<evidence type="ECO:0000313" key="6">
    <source>
        <dbReference type="Proteomes" id="UP001500547"/>
    </source>
</evidence>
<dbReference type="SMART" id="SM00419">
    <property type="entry name" value="HTH_CRP"/>
    <property type="match status" value="1"/>
</dbReference>
<keyword evidence="2" id="KW-0238">DNA-binding</keyword>
<sequence>MRNAENRLMSQLPLKDRKRLQSLCVPVELSLSQVLSEPGETTRCVYFPSAAFVSLLAVTAGKPGIEVAMIGSEGMLGAEIGLGVTTAPLRTLVQGSGLAWRVGATSFGHELARSPALQACVRRYVHVLMMQLATSAVCLHYHAITPRLARWLLMSQDRAHARSIHVTHEFLASMMGVRRVSVTTAASALQRSGLIIYHRGELTVLDRKGLENAACDCYRAGRQAYTELL</sequence>